<feature type="compositionally biased region" description="Basic and acidic residues" evidence="1">
    <location>
        <begin position="412"/>
        <end position="423"/>
    </location>
</feature>
<accession>A0AAD5SPI1</accession>
<evidence type="ECO:0000259" key="2">
    <source>
        <dbReference type="Pfam" id="PF10283"/>
    </source>
</evidence>
<dbReference type="Pfam" id="PF10283">
    <property type="entry name" value="zf-CCHH"/>
    <property type="match status" value="1"/>
</dbReference>
<feature type="compositionally biased region" description="Acidic residues" evidence="1">
    <location>
        <begin position="354"/>
        <end position="381"/>
    </location>
</feature>
<feature type="domain" description="PBZ-type" evidence="2">
    <location>
        <begin position="386"/>
        <end position="408"/>
    </location>
</feature>
<feature type="region of interest" description="Disordered" evidence="1">
    <location>
        <begin position="346"/>
        <end position="384"/>
    </location>
</feature>
<evidence type="ECO:0000313" key="4">
    <source>
        <dbReference type="Proteomes" id="UP001212841"/>
    </source>
</evidence>
<reference evidence="3" key="1">
    <citation type="submission" date="2020-05" db="EMBL/GenBank/DDBJ databases">
        <title>Phylogenomic resolution of chytrid fungi.</title>
        <authorList>
            <person name="Stajich J.E."/>
            <person name="Amses K."/>
            <person name="Simmons R."/>
            <person name="Seto K."/>
            <person name="Myers J."/>
            <person name="Bonds A."/>
            <person name="Quandt C.A."/>
            <person name="Barry K."/>
            <person name="Liu P."/>
            <person name="Grigoriev I."/>
            <person name="Longcore J.E."/>
            <person name="James T.Y."/>
        </authorList>
    </citation>
    <scope>NUCLEOTIDE SEQUENCE</scope>
    <source>
        <strain evidence="3">JEL0318</strain>
    </source>
</reference>
<name>A0AAD5SPI1_9FUNG</name>
<keyword evidence="4" id="KW-1185">Reference proteome</keyword>
<feature type="region of interest" description="Disordered" evidence="1">
    <location>
        <begin position="412"/>
        <end position="434"/>
    </location>
</feature>
<organism evidence="3 4">
    <name type="scientific">Rhizophlyctis rosea</name>
    <dbReference type="NCBI Taxonomy" id="64517"/>
    <lineage>
        <taxon>Eukaryota</taxon>
        <taxon>Fungi</taxon>
        <taxon>Fungi incertae sedis</taxon>
        <taxon>Chytridiomycota</taxon>
        <taxon>Chytridiomycota incertae sedis</taxon>
        <taxon>Chytridiomycetes</taxon>
        <taxon>Rhizophlyctidales</taxon>
        <taxon>Rhizophlyctidaceae</taxon>
        <taxon>Rhizophlyctis</taxon>
    </lineage>
</organism>
<gene>
    <name evidence="3" type="ORF">HK097_009841</name>
</gene>
<evidence type="ECO:0000313" key="3">
    <source>
        <dbReference type="EMBL" id="KAJ3055642.1"/>
    </source>
</evidence>
<protein>
    <recommendedName>
        <fullName evidence="2">PBZ-type domain-containing protein</fullName>
    </recommendedName>
</protein>
<evidence type="ECO:0000256" key="1">
    <source>
        <dbReference type="SAM" id="MobiDB-lite"/>
    </source>
</evidence>
<proteinExistence type="predicted"/>
<dbReference type="Proteomes" id="UP001212841">
    <property type="component" value="Unassembled WGS sequence"/>
</dbReference>
<sequence length="540" mass="61241">MSSGTFTSIPFWPEEDANFHEVEKSPLSKAFPALHAKLPPNAPDYYCKRCNPLFLQLENAFPDYAFPDFTHPLYNTSPDRKTTPFNVITVAHRTPDNIPTTAEFTYEEGDPWFNNVKAKEAAFQAYITTGNLTCPPGDNLSQQRFQRWGNVLATLHSHGIIPIRIIETPFQHIQFFSNGEESLSAWDMSTQRFSPETDFSNIGYPFTVPHMRDAIKLDPAYVNALNLSPPWNPSTRGTPIPASSIPRFLILPQRYIDFDLEDGAGNIYKMRMQYNAGRPANSGVYASVRCRETAELVGVTETFNDLETLVSCLSARVLEGWVPRKDFLDAKWLKSIDPDVLEKAQHWEAGQGNDSEDEDGDEDEDDEKSESDGGEDEEDEGDTRAVCKYGTNCYRKNPVHFAEYAHPWLDKPKETSPKLDKPTTPKPKPNPLSRIPATPFQRDFLLNQKTADRLDVFLEFAFAHAHQVEVLLGLVMEIYLTSWRNISYKCAVQFRGRELRIAFGGNLGRQVGSLPNLPLEIWDIVARYDPARFGCVDHVY</sequence>
<dbReference type="InterPro" id="IPR019406">
    <property type="entry name" value="APLF_PBZ"/>
</dbReference>
<comment type="caution">
    <text evidence="3">The sequence shown here is derived from an EMBL/GenBank/DDBJ whole genome shotgun (WGS) entry which is preliminary data.</text>
</comment>
<dbReference type="EMBL" id="JADGJD010000069">
    <property type="protein sequence ID" value="KAJ3055642.1"/>
    <property type="molecule type" value="Genomic_DNA"/>
</dbReference>
<dbReference type="AlphaFoldDB" id="A0AAD5SPI1"/>